<name>A0A9N8DCZ0_9STRA</name>
<proteinExistence type="predicted"/>
<protein>
    <submittedName>
        <fullName evidence="2">Uncharacterized protein</fullName>
    </submittedName>
</protein>
<reference evidence="2" key="1">
    <citation type="submission" date="2020-06" db="EMBL/GenBank/DDBJ databases">
        <authorList>
            <consortium name="Plant Systems Biology data submission"/>
        </authorList>
    </citation>
    <scope>NUCLEOTIDE SEQUENCE</scope>
    <source>
        <strain evidence="2">D6</strain>
    </source>
</reference>
<dbReference type="EMBL" id="CAICTM010000033">
    <property type="protein sequence ID" value="CAB9498230.1"/>
    <property type="molecule type" value="Genomic_DNA"/>
</dbReference>
<evidence type="ECO:0000256" key="1">
    <source>
        <dbReference type="SAM" id="MobiDB-lite"/>
    </source>
</evidence>
<feature type="region of interest" description="Disordered" evidence="1">
    <location>
        <begin position="37"/>
        <end position="60"/>
    </location>
</feature>
<evidence type="ECO:0000313" key="3">
    <source>
        <dbReference type="Proteomes" id="UP001153069"/>
    </source>
</evidence>
<comment type="caution">
    <text evidence="2">The sequence shown here is derived from an EMBL/GenBank/DDBJ whole genome shotgun (WGS) entry which is preliminary data.</text>
</comment>
<dbReference type="Proteomes" id="UP001153069">
    <property type="component" value="Unassembled WGS sequence"/>
</dbReference>
<dbReference type="AlphaFoldDB" id="A0A9N8DCZ0"/>
<accession>A0A9N8DCZ0</accession>
<gene>
    <name evidence="2" type="ORF">SEMRO_33_G021650.1</name>
</gene>
<feature type="region of interest" description="Disordered" evidence="1">
    <location>
        <begin position="1"/>
        <end position="23"/>
    </location>
</feature>
<organism evidence="2 3">
    <name type="scientific">Seminavis robusta</name>
    <dbReference type="NCBI Taxonomy" id="568900"/>
    <lineage>
        <taxon>Eukaryota</taxon>
        <taxon>Sar</taxon>
        <taxon>Stramenopiles</taxon>
        <taxon>Ochrophyta</taxon>
        <taxon>Bacillariophyta</taxon>
        <taxon>Bacillariophyceae</taxon>
        <taxon>Bacillariophycidae</taxon>
        <taxon>Naviculales</taxon>
        <taxon>Naviculaceae</taxon>
        <taxon>Seminavis</taxon>
    </lineage>
</organism>
<sequence>MAALSHRSSLGSLSSSNTRRSSSGIRIPAWALTRRFQAGSPDSAAKRTVQTLPSVEDDNDSLALPKMEANTNAGNASNSHSNSSNLVTLLQMDVTGFCLEDLHLDLDLQTQRICLAGKGPQMQLFKRAFPIANANSLVLQDTQANIVLGVNQRKFLRLQAPTRTTTTPPNQDYHQTTRKINIPIQDQNRPPTVIQIPN</sequence>
<keyword evidence="3" id="KW-1185">Reference proteome</keyword>
<evidence type="ECO:0000313" key="2">
    <source>
        <dbReference type="EMBL" id="CAB9498230.1"/>
    </source>
</evidence>